<sequence length="94" mass="11264">MVDRETLPVEDFEKMRHDFLKHYIFCPKEVELSEDYHRVLLSLNVWPLGTMIEQHRAMLKRKEFTLGNTLFKTGYAQTTIISRANNRHTLEQQQ</sequence>
<evidence type="ECO:0000313" key="1">
    <source>
        <dbReference type="EMBL" id="DAF93738.1"/>
    </source>
</evidence>
<dbReference type="EMBL" id="BK016086">
    <property type="protein sequence ID" value="DAF93738.1"/>
    <property type="molecule type" value="Genomic_DNA"/>
</dbReference>
<organism evidence="1">
    <name type="scientific">Myoviridae sp. ctshb19</name>
    <dbReference type="NCBI Taxonomy" id="2825194"/>
    <lineage>
        <taxon>Viruses</taxon>
        <taxon>Duplodnaviria</taxon>
        <taxon>Heunggongvirae</taxon>
        <taxon>Uroviricota</taxon>
        <taxon>Caudoviricetes</taxon>
    </lineage>
</organism>
<proteinExistence type="predicted"/>
<protein>
    <submittedName>
        <fullName evidence="1">Uncharacterized protein</fullName>
    </submittedName>
</protein>
<name>A0A8S5UH64_9CAUD</name>
<reference evidence="1" key="1">
    <citation type="journal article" date="2021" name="Proc. Natl. Acad. Sci. U.S.A.">
        <title>A Catalog of Tens of Thousands of Viruses from Human Metagenomes Reveals Hidden Associations with Chronic Diseases.</title>
        <authorList>
            <person name="Tisza M.J."/>
            <person name="Buck C.B."/>
        </authorList>
    </citation>
    <scope>NUCLEOTIDE SEQUENCE</scope>
    <source>
        <strain evidence="1">Ctshb19</strain>
    </source>
</reference>
<accession>A0A8S5UH64</accession>